<name>A0A6M3JPT9_9ZZZZ</name>
<accession>A0A6M3JPT9</accession>
<evidence type="ECO:0000313" key="2">
    <source>
        <dbReference type="EMBL" id="QJA71278.1"/>
    </source>
</evidence>
<dbReference type="EMBL" id="MT141860">
    <property type="protein sequence ID" value="QJA71278.1"/>
    <property type="molecule type" value="Genomic_DNA"/>
</dbReference>
<dbReference type="EMBL" id="MT141240">
    <property type="protein sequence ID" value="QJA56824.1"/>
    <property type="molecule type" value="Genomic_DNA"/>
</dbReference>
<reference evidence="2" key="1">
    <citation type="submission" date="2020-03" db="EMBL/GenBank/DDBJ databases">
        <title>The deep terrestrial virosphere.</title>
        <authorList>
            <person name="Holmfeldt K."/>
            <person name="Nilsson E."/>
            <person name="Simone D."/>
            <person name="Lopez-Fernandez M."/>
            <person name="Wu X."/>
            <person name="de Brujin I."/>
            <person name="Lundin D."/>
            <person name="Andersson A."/>
            <person name="Bertilsson S."/>
            <person name="Dopson M."/>
        </authorList>
    </citation>
    <scope>NUCLEOTIDE SEQUENCE</scope>
    <source>
        <strain evidence="2">MM415A03300</strain>
        <strain evidence="1">MM415B01784</strain>
    </source>
</reference>
<proteinExistence type="predicted"/>
<gene>
    <name evidence="2" type="ORF">MM415A03300_0016</name>
    <name evidence="1" type="ORF">MM415B01784_0014</name>
</gene>
<evidence type="ECO:0000313" key="1">
    <source>
        <dbReference type="EMBL" id="QJA56824.1"/>
    </source>
</evidence>
<dbReference type="AlphaFoldDB" id="A0A6M3JPT9"/>
<organism evidence="2">
    <name type="scientific">viral metagenome</name>
    <dbReference type="NCBI Taxonomy" id="1070528"/>
    <lineage>
        <taxon>unclassified sequences</taxon>
        <taxon>metagenomes</taxon>
        <taxon>organismal metagenomes</taxon>
    </lineage>
</organism>
<sequence>MLEKITKFGDLKRLINSIKLADDAEVVFRDESGYFSDITFAFEGLLDIHGEEMIDYSDLNTYAKENSLDKEDMAEIKPALVLGYMDQKSLDEWVESEL</sequence>
<protein>
    <submittedName>
        <fullName evidence="2">Uncharacterized protein</fullName>
    </submittedName>
</protein>